<accession>A0A852T919</accession>
<sequence length="302" mass="33909">MKIGIIGAGSIGLLFAAYLSKAFSVTLYTKTSEQAEIINQNGIYLYDGGDLQSRVSIQALPVSNWTGLEELTIIAVKQYQIHSIIHQITSLEFIPHNLLFLQNGMSHLKLLKNIPATNIFVGSVEHGASKINTYTVSHNGKGAFNVALYKGSIETIKEFGELCAAIEFPITLKEDFYNMLINKLIANAVINPLTAILQIKNGELITNTFYFAAVKKLFLEISFILNLEDPIKRFRDVLRICKKTGHNQSSMLKDMEAGRRTEIDAILGFLIEEAQVQRKTATNIESYYYLIKGKEKDRRRVN</sequence>
<dbReference type="GO" id="GO:0050661">
    <property type="term" value="F:NADP binding"/>
    <property type="evidence" value="ECO:0007669"/>
    <property type="project" value="TreeGrafter"/>
</dbReference>
<proteinExistence type="inferred from homology"/>
<dbReference type="PANTHER" id="PTHR43765:SF2">
    <property type="entry name" value="2-DEHYDROPANTOATE 2-REDUCTASE"/>
    <property type="match status" value="1"/>
</dbReference>
<dbReference type="GO" id="GO:0008677">
    <property type="term" value="F:2-dehydropantoate 2-reductase activity"/>
    <property type="evidence" value="ECO:0007669"/>
    <property type="project" value="UniProtKB-EC"/>
</dbReference>
<evidence type="ECO:0000256" key="6">
    <source>
        <dbReference type="ARBA" id="ARBA00022655"/>
    </source>
</evidence>
<dbReference type="InterPro" id="IPR029752">
    <property type="entry name" value="D-isomer_DH_CS1"/>
</dbReference>
<dbReference type="SUPFAM" id="SSF51735">
    <property type="entry name" value="NAD(P)-binding Rossmann-fold domains"/>
    <property type="match status" value="1"/>
</dbReference>
<feature type="domain" description="Ketopantoate reductase N-terminal" evidence="12">
    <location>
        <begin position="3"/>
        <end position="149"/>
    </location>
</feature>
<comment type="function">
    <text evidence="1 11">Catalyzes the NADPH-dependent reduction of ketopantoate into pantoic acid.</text>
</comment>
<name>A0A852T919_9BACI</name>
<evidence type="ECO:0000256" key="7">
    <source>
        <dbReference type="ARBA" id="ARBA00022857"/>
    </source>
</evidence>
<dbReference type="AlphaFoldDB" id="A0A852T919"/>
<evidence type="ECO:0000256" key="5">
    <source>
        <dbReference type="ARBA" id="ARBA00019465"/>
    </source>
</evidence>
<dbReference type="InterPro" id="IPR013752">
    <property type="entry name" value="KPA_reductase"/>
</dbReference>
<dbReference type="Gene3D" id="3.40.50.720">
    <property type="entry name" value="NAD(P)-binding Rossmann-like Domain"/>
    <property type="match status" value="1"/>
</dbReference>
<feature type="domain" description="Ketopantoate reductase C-terminal" evidence="13">
    <location>
        <begin position="177"/>
        <end position="295"/>
    </location>
</feature>
<evidence type="ECO:0000256" key="11">
    <source>
        <dbReference type="RuleBase" id="RU362068"/>
    </source>
</evidence>
<organism evidence="14 15">
    <name type="scientific">Neobacillus niacini</name>
    <dbReference type="NCBI Taxonomy" id="86668"/>
    <lineage>
        <taxon>Bacteria</taxon>
        <taxon>Bacillati</taxon>
        <taxon>Bacillota</taxon>
        <taxon>Bacilli</taxon>
        <taxon>Bacillales</taxon>
        <taxon>Bacillaceae</taxon>
        <taxon>Neobacillus</taxon>
    </lineage>
</organism>
<comment type="catalytic activity">
    <reaction evidence="10 11">
        <text>(R)-pantoate + NADP(+) = 2-dehydropantoate + NADPH + H(+)</text>
        <dbReference type="Rhea" id="RHEA:16233"/>
        <dbReference type="ChEBI" id="CHEBI:11561"/>
        <dbReference type="ChEBI" id="CHEBI:15378"/>
        <dbReference type="ChEBI" id="CHEBI:15980"/>
        <dbReference type="ChEBI" id="CHEBI:57783"/>
        <dbReference type="ChEBI" id="CHEBI:58349"/>
        <dbReference type="EC" id="1.1.1.169"/>
    </reaction>
</comment>
<dbReference type="InterPro" id="IPR003710">
    <property type="entry name" value="ApbA"/>
</dbReference>
<dbReference type="PANTHER" id="PTHR43765">
    <property type="entry name" value="2-DEHYDROPANTOATE 2-REDUCTASE-RELATED"/>
    <property type="match status" value="1"/>
</dbReference>
<dbReference type="NCBIfam" id="TIGR00745">
    <property type="entry name" value="apbA_panE"/>
    <property type="match status" value="1"/>
</dbReference>
<dbReference type="Proteomes" id="UP000548423">
    <property type="component" value="Unassembled WGS sequence"/>
</dbReference>
<keyword evidence="6 11" id="KW-0566">Pantothenate biosynthesis</keyword>
<dbReference type="InterPro" id="IPR013328">
    <property type="entry name" value="6PGD_dom2"/>
</dbReference>
<evidence type="ECO:0000259" key="12">
    <source>
        <dbReference type="Pfam" id="PF02558"/>
    </source>
</evidence>
<dbReference type="NCBIfam" id="NF005093">
    <property type="entry name" value="PRK06522.2-4"/>
    <property type="match status" value="1"/>
</dbReference>
<dbReference type="EC" id="1.1.1.169" evidence="4 11"/>
<evidence type="ECO:0000313" key="15">
    <source>
        <dbReference type="Proteomes" id="UP000548423"/>
    </source>
</evidence>
<evidence type="ECO:0000256" key="8">
    <source>
        <dbReference type="ARBA" id="ARBA00023002"/>
    </source>
</evidence>
<dbReference type="Pfam" id="PF08546">
    <property type="entry name" value="ApbA_C"/>
    <property type="match status" value="1"/>
</dbReference>
<dbReference type="EMBL" id="JACCBX010000004">
    <property type="protein sequence ID" value="NYE05302.1"/>
    <property type="molecule type" value="Genomic_DNA"/>
</dbReference>
<reference evidence="15" key="1">
    <citation type="submission" date="2020-07" db="EMBL/GenBank/DDBJ databases">
        <authorList>
            <person name="Partida-Martinez L."/>
            <person name="Huntemann M."/>
            <person name="Clum A."/>
            <person name="Wang J."/>
            <person name="Palaniappan K."/>
            <person name="Ritter S."/>
            <person name="Chen I.-M."/>
            <person name="Stamatis D."/>
            <person name="Reddy T."/>
            <person name="O'Malley R."/>
            <person name="Daum C."/>
            <person name="Shapiro N."/>
            <person name="Ivanova N."/>
            <person name="Kyrpides N."/>
            <person name="Woyke T."/>
        </authorList>
    </citation>
    <scope>NUCLEOTIDE SEQUENCE [LARGE SCALE GENOMIC DNA]</scope>
    <source>
        <strain evidence="15">AT2.8</strain>
    </source>
</reference>
<evidence type="ECO:0000256" key="3">
    <source>
        <dbReference type="ARBA" id="ARBA00007870"/>
    </source>
</evidence>
<dbReference type="InterPro" id="IPR013332">
    <property type="entry name" value="KPR_N"/>
</dbReference>
<comment type="pathway">
    <text evidence="2 11">Cofactor biosynthesis; (R)-pantothenate biosynthesis; (R)-pantoate from 3-methyl-2-oxobutanoate: step 2/2.</text>
</comment>
<dbReference type="InterPro" id="IPR036291">
    <property type="entry name" value="NAD(P)-bd_dom_sf"/>
</dbReference>
<evidence type="ECO:0000259" key="13">
    <source>
        <dbReference type="Pfam" id="PF08546"/>
    </source>
</evidence>
<dbReference type="GO" id="GO:0005737">
    <property type="term" value="C:cytoplasm"/>
    <property type="evidence" value="ECO:0007669"/>
    <property type="project" value="TreeGrafter"/>
</dbReference>
<dbReference type="InterPro" id="IPR050838">
    <property type="entry name" value="Ketopantoate_reductase"/>
</dbReference>
<dbReference type="Pfam" id="PF02558">
    <property type="entry name" value="ApbA"/>
    <property type="match status" value="1"/>
</dbReference>
<dbReference type="Gene3D" id="1.10.1040.10">
    <property type="entry name" value="N-(1-d-carboxylethyl)-l-norvaline Dehydrogenase, domain 2"/>
    <property type="match status" value="1"/>
</dbReference>
<dbReference type="SUPFAM" id="SSF48179">
    <property type="entry name" value="6-phosphogluconate dehydrogenase C-terminal domain-like"/>
    <property type="match status" value="1"/>
</dbReference>
<evidence type="ECO:0000256" key="1">
    <source>
        <dbReference type="ARBA" id="ARBA00002919"/>
    </source>
</evidence>
<evidence type="ECO:0000313" key="14">
    <source>
        <dbReference type="EMBL" id="NYE05302.1"/>
    </source>
</evidence>
<dbReference type="GO" id="GO:0015940">
    <property type="term" value="P:pantothenate biosynthetic process"/>
    <property type="evidence" value="ECO:0007669"/>
    <property type="project" value="UniProtKB-UniPathway"/>
</dbReference>
<dbReference type="PROSITE" id="PS00065">
    <property type="entry name" value="D_2_HYDROXYACID_DH_1"/>
    <property type="match status" value="1"/>
</dbReference>
<evidence type="ECO:0000256" key="2">
    <source>
        <dbReference type="ARBA" id="ARBA00004994"/>
    </source>
</evidence>
<evidence type="ECO:0000256" key="9">
    <source>
        <dbReference type="ARBA" id="ARBA00032024"/>
    </source>
</evidence>
<gene>
    <name evidence="14" type="ORF">F4694_002055</name>
</gene>
<evidence type="ECO:0000256" key="4">
    <source>
        <dbReference type="ARBA" id="ARBA00013014"/>
    </source>
</evidence>
<protein>
    <recommendedName>
        <fullName evidence="5 11">2-dehydropantoate 2-reductase</fullName>
        <ecNumber evidence="4 11">1.1.1.169</ecNumber>
    </recommendedName>
    <alternativeName>
        <fullName evidence="9 11">Ketopantoate reductase</fullName>
    </alternativeName>
</protein>
<keyword evidence="7 11" id="KW-0521">NADP</keyword>
<evidence type="ECO:0000256" key="10">
    <source>
        <dbReference type="ARBA" id="ARBA00048793"/>
    </source>
</evidence>
<comment type="caution">
    <text evidence="14">The sequence shown here is derived from an EMBL/GenBank/DDBJ whole genome shotgun (WGS) entry which is preliminary data.</text>
</comment>
<dbReference type="InterPro" id="IPR008927">
    <property type="entry name" value="6-PGluconate_DH-like_C_sf"/>
</dbReference>
<dbReference type="UniPathway" id="UPA00028">
    <property type="reaction ID" value="UER00004"/>
</dbReference>
<comment type="similarity">
    <text evidence="3 11">Belongs to the ketopantoate reductase family.</text>
</comment>
<keyword evidence="8 11" id="KW-0560">Oxidoreductase</keyword>
<reference evidence="15" key="2">
    <citation type="submission" date="2020-08" db="EMBL/GenBank/DDBJ databases">
        <title>The Agave Microbiome: Exploring the role of microbial communities in plant adaptations to desert environments.</title>
        <authorList>
            <person name="Partida-Martinez L.P."/>
        </authorList>
    </citation>
    <scope>NUCLEOTIDE SEQUENCE [LARGE SCALE GENOMIC DNA]</scope>
    <source>
        <strain evidence="15">AT2.8</strain>
    </source>
</reference>